<comment type="caution">
    <text evidence="3">The sequence shown here is derived from an EMBL/GenBank/DDBJ whole genome shotgun (WGS) entry which is preliminary data.</text>
</comment>
<name>A0A6A9UWG5_9ACTN</name>
<protein>
    <submittedName>
        <fullName evidence="3">DUF1992 domain-containing protein</fullName>
    </submittedName>
</protein>
<keyword evidence="4" id="KW-1185">Reference proteome</keyword>
<dbReference type="InterPro" id="IPR018961">
    <property type="entry name" value="DnaJ_homolog_subfam-C_membr-28"/>
</dbReference>
<evidence type="ECO:0000313" key="3">
    <source>
        <dbReference type="EMBL" id="MVA76015.1"/>
    </source>
</evidence>
<evidence type="ECO:0000256" key="1">
    <source>
        <dbReference type="SAM" id="MobiDB-lite"/>
    </source>
</evidence>
<evidence type="ECO:0000259" key="2">
    <source>
        <dbReference type="Pfam" id="PF09350"/>
    </source>
</evidence>
<feature type="region of interest" description="Disordered" evidence="1">
    <location>
        <begin position="143"/>
        <end position="191"/>
    </location>
</feature>
<feature type="compositionally biased region" description="Basic residues" evidence="1">
    <location>
        <begin position="166"/>
        <end position="178"/>
    </location>
</feature>
<dbReference type="Proteomes" id="UP000435304">
    <property type="component" value="Unassembled WGS sequence"/>
</dbReference>
<dbReference type="RefSeq" id="WP_156609481.1">
    <property type="nucleotide sequence ID" value="NZ_WPCU01000005.1"/>
</dbReference>
<organism evidence="3 4">
    <name type="scientific">Auraticoccus cholistanensis</name>
    <dbReference type="NCBI Taxonomy" id="2656650"/>
    <lineage>
        <taxon>Bacteria</taxon>
        <taxon>Bacillati</taxon>
        <taxon>Actinomycetota</taxon>
        <taxon>Actinomycetes</taxon>
        <taxon>Propionibacteriales</taxon>
        <taxon>Propionibacteriaceae</taxon>
        <taxon>Auraticoccus</taxon>
    </lineage>
</organism>
<accession>A0A6A9UWG5</accession>
<gene>
    <name evidence="3" type="ORF">GC722_08265</name>
</gene>
<sequence length="191" mass="21634">MTGPESGLPLSFYDPAAFALDAEVTIALLADLKIREAIARGEFDDLPGSGRPLDLPDRHDPDWWLKNLIRRENISMLPPSIQLRRDDAALDGQLDRLPDEAAVRREIEQFNERVVRARYQLPAGPPLITMPRDVEATVTAWARRRPARAEEARRRAREQARPADRGRRRLFGRRRSRSSRQGPGRGQGSDG</sequence>
<proteinExistence type="predicted"/>
<reference evidence="3 4" key="1">
    <citation type="submission" date="2019-12" db="EMBL/GenBank/DDBJ databases">
        <title>Auraticoccus cholistani sp. nov., an actinomycete isolated from soil of Cholistan desert.</title>
        <authorList>
            <person name="Cheema M.T."/>
        </authorList>
    </citation>
    <scope>NUCLEOTIDE SEQUENCE [LARGE SCALE GENOMIC DNA]</scope>
    <source>
        <strain evidence="3 4">F435</strain>
    </source>
</reference>
<dbReference type="Pfam" id="PF09350">
    <property type="entry name" value="DJC28_CD"/>
    <property type="match status" value="1"/>
</dbReference>
<feature type="domain" description="DnaJ homologue subfamily C member 28 conserved" evidence="2">
    <location>
        <begin position="29"/>
        <end position="94"/>
    </location>
</feature>
<dbReference type="AlphaFoldDB" id="A0A6A9UWG5"/>
<dbReference type="EMBL" id="WPCU01000005">
    <property type="protein sequence ID" value="MVA76015.1"/>
    <property type="molecule type" value="Genomic_DNA"/>
</dbReference>
<feature type="compositionally biased region" description="Basic and acidic residues" evidence="1">
    <location>
        <begin position="147"/>
        <end position="165"/>
    </location>
</feature>
<evidence type="ECO:0000313" key="4">
    <source>
        <dbReference type="Proteomes" id="UP000435304"/>
    </source>
</evidence>